<dbReference type="EMBL" id="LSKU01000001">
    <property type="protein sequence ID" value="KXG44102.1"/>
    <property type="molecule type" value="Genomic_DNA"/>
</dbReference>
<dbReference type="InterPro" id="IPR010327">
    <property type="entry name" value="FldB/FldC_alpha/beta"/>
</dbReference>
<dbReference type="PANTHER" id="PTHR32329:SF2">
    <property type="entry name" value="BIFUNCTIONAL PROTEIN [INCLUDES 2-HYDROXYACYL-COA DEHYDRATASE (N-TER) AND ITS ACTIVATOR DOMAIN (C_TERM)"/>
    <property type="match status" value="1"/>
</dbReference>
<evidence type="ECO:0000313" key="1">
    <source>
        <dbReference type="EMBL" id="KXG44102.1"/>
    </source>
</evidence>
<dbReference type="Proteomes" id="UP000070352">
    <property type="component" value="Unassembled WGS sequence"/>
</dbReference>
<evidence type="ECO:0008006" key="3">
    <source>
        <dbReference type="Google" id="ProtNLM"/>
    </source>
</evidence>
<comment type="caution">
    <text evidence="1">The sequence shown here is derived from an EMBL/GenBank/DDBJ whole genome shotgun (WGS) entry which is preliminary data.</text>
</comment>
<dbReference type="RefSeq" id="WP_068725422.1">
    <property type="nucleotide sequence ID" value="NZ_LSKU01000001.1"/>
</dbReference>
<keyword evidence="2" id="KW-1185">Reference proteome</keyword>
<dbReference type="OrthoDB" id="9780120at2"/>
<protein>
    <recommendedName>
        <fullName evidence="3">DUF2229 domain-containing protein</fullName>
    </recommendedName>
</protein>
<dbReference type="Gene3D" id="3.40.50.11900">
    <property type="match status" value="1"/>
</dbReference>
<reference evidence="1 2" key="1">
    <citation type="submission" date="2016-02" db="EMBL/GenBank/DDBJ databases">
        <title>Draft Genome for Tepidibacillus decaturensis nov. sp. Strain Z9, an Anaerobic, Moderately Thermophilic and Heterotrophic Bacterium from Deep Subsurface of the Illinois Basin, USA.</title>
        <authorList>
            <person name="Dong Y."/>
            <person name="Chang J.Y."/>
            <person name="Sanford R."/>
            <person name="Fouke B.W."/>
        </authorList>
    </citation>
    <scope>NUCLEOTIDE SEQUENCE [LARGE SCALE GENOMIC DNA]</scope>
    <source>
        <strain evidence="1 2">Z9</strain>
    </source>
</reference>
<proteinExistence type="predicted"/>
<dbReference type="STRING" id="1413211.U473_08875"/>
<dbReference type="Pfam" id="PF06050">
    <property type="entry name" value="HGD-D"/>
    <property type="match status" value="1"/>
</dbReference>
<sequence>MRVTFPYMGTVIIYKKILELLGHDVIVPPKPSQKTLDLGVKNSPEFACFPFKTIMGSYLEACEQGVETIVTSGGHGPCRAGFYSEIHKRILKNMGFHVDVIVFDSIFRDKNKFMENVKKLKGKNSWIKVAWAIKLTYDMIQAIDRFDKKIHQMKPYEVIPGTVNKAWELIQREFDQVYTRKQLREAIKKSEEIVKEVQIQEVGDERRVRIGIVGEIYVVMEPSINMEIENVLGELGCEVERSHYLSEWVRYNMVPNFLGKSHEEEILKKGEPFIEIEIGGHAKQTVGQIIDFKEKGFDGIIHLMPFGCLPELISQSIIPKISKLQDIPVLTLSLDEQTGQANSRTRLEAFIDLIKSKKLNRVSA</sequence>
<evidence type="ECO:0000313" key="2">
    <source>
        <dbReference type="Proteomes" id="UP000070352"/>
    </source>
</evidence>
<dbReference type="InterPro" id="IPR051805">
    <property type="entry name" value="Dehydratase_Activator_Redct"/>
</dbReference>
<accession>A0A135L518</accession>
<organism evidence="1 2">
    <name type="scientific">Tepidibacillus decaturensis</name>
    <dbReference type="NCBI Taxonomy" id="1413211"/>
    <lineage>
        <taxon>Bacteria</taxon>
        <taxon>Bacillati</taxon>
        <taxon>Bacillota</taxon>
        <taxon>Bacilli</taxon>
        <taxon>Bacillales</taxon>
        <taxon>Bacillaceae</taxon>
        <taxon>Tepidibacillus</taxon>
    </lineage>
</organism>
<dbReference type="PANTHER" id="PTHR32329">
    <property type="entry name" value="BIFUNCTIONAL PROTEIN [INCLUDES 2-HYDROXYACYL-COA DEHYDRATASE (N-TER) AND ITS ACTIVATOR DOMAIN (C_TERM)-RELATED"/>
    <property type="match status" value="1"/>
</dbReference>
<name>A0A135L518_9BACI</name>
<dbReference type="AlphaFoldDB" id="A0A135L518"/>
<gene>
    <name evidence="1" type="ORF">U473_08875</name>
</gene>